<accession>A0ACA9NDP4</accession>
<dbReference type="EMBL" id="CAJVPW010013771">
    <property type="protein sequence ID" value="CAG8647906.1"/>
    <property type="molecule type" value="Genomic_DNA"/>
</dbReference>
<dbReference type="Proteomes" id="UP000789366">
    <property type="component" value="Unassembled WGS sequence"/>
</dbReference>
<protein>
    <submittedName>
        <fullName evidence="1">16901_t:CDS:1</fullName>
    </submittedName>
</protein>
<comment type="caution">
    <text evidence="1">The sequence shown here is derived from an EMBL/GenBank/DDBJ whole genome shotgun (WGS) entry which is preliminary data.</text>
</comment>
<gene>
    <name evidence="1" type="ORF">SPELUC_LOCUS8802</name>
</gene>
<evidence type="ECO:0000313" key="2">
    <source>
        <dbReference type="Proteomes" id="UP000789366"/>
    </source>
</evidence>
<organism evidence="1 2">
    <name type="scientific">Cetraspora pellucida</name>
    <dbReference type="NCBI Taxonomy" id="1433469"/>
    <lineage>
        <taxon>Eukaryota</taxon>
        <taxon>Fungi</taxon>
        <taxon>Fungi incertae sedis</taxon>
        <taxon>Mucoromycota</taxon>
        <taxon>Glomeromycotina</taxon>
        <taxon>Glomeromycetes</taxon>
        <taxon>Diversisporales</taxon>
        <taxon>Gigasporaceae</taxon>
        <taxon>Cetraspora</taxon>
    </lineage>
</organism>
<feature type="non-terminal residue" evidence="1">
    <location>
        <position position="1"/>
    </location>
</feature>
<keyword evidence="2" id="KW-1185">Reference proteome</keyword>
<proteinExistence type="predicted"/>
<reference evidence="1" key="1">
    <citation type="submission" date="2021-06" db="EMBL/GenBank/DDBJ databases">
        <authorList>
            <person name="Kallberg Y."/>
            <person name="Tangrot J."/>
            <person name="Rosling A."/>
        </authorList>
    </citation>
    <scope>NUCLEOTIDE SEQUENCE</scope>
    <source>
        <strain evidence="1">28 12/20/2015</strain>
    </source>
</reference>
<sequence length="68" mass="7838">PGNVNFCGIELDEGYEPEVEKEEAFVTLMTHHEPYTTKRLIGRCSKRLEDKVEEQYSDGCHPLPTLEK</sequence>
<evidence type="ECO:0000313" key="1">
    <source>
        <dbReference type="EMBL" id="CAG8647906.1"/>
    </source>
</evidence>
<name>A0ACA9NDP4_9GLOM</name>
<feature type="non-terminal residue" evidence="1">
    <location>
        <position position="68"/>
    </location>
</feature>